<dbReference type="InterPro" id="IPR027417">
    <property type="entry name" value="P-loop_NTPase"/>
</dbReference>
<protein>
    <recommendedName>
        <fullName evidence="5">AAA+ ATPase domain-containing protein</fullName>
    </recommendedName>
</protein>
<dbReference type="Proteomes" id="UP000001058">
    <property type="component" value="Unassembled WGS sequence"/>
</dbReference>
<dbReference type="OrthoDB" id="2187at2759"/>
<comment type="similarity">
    <text evidence="1 4">Belongs to the AAA ATPase family.</text>
</comment>
<dbReference type="GO" id="GO:0005778">
    <property type="term" value="C:peroxisomal membrane"/>
    <property type="evidence" value="ECO:0007669"/>
    <property type="project" value="TreeGrafter"/>
</dbReference>
<dbReference type="InterPro" id="IPR003960">
    <property type="entry name" value="ATPase_AAA_CS"/>
</dbReference>
<keyword evidence="2 4" id="KW-0547">Nucleotide-binding</keyword>
<reference evidence="6 7" key="1">
    <citation type="journal article" date="2010" name="Science">
        <title>Genomic analysis of organismal complexity in the multicellular green alga Volvox carteri.</title>
        <authorList>
            <person name="Prochnik S.E."/>
            <person name="Umen J."/>
            <person name="Nedelcu A.M."/>
            <person name="Hallmann A."/>
            <person name="Miller S.M."/>
            <person name="Nishii I."/>
            <person name="Ferris P."/>
            <person name="Kuo A."/>
            <person name="Mitros T."/>
            <person name="Fritz-Laylin L.K."/>
            <person name="Hellsten U."/>
            <person name="Chapman J."/>
            <person name="Simakov O."/>
            <person name="Rensing S.A."/>
            <person name="Terry A."/>
            <person name="Pangilinan J."/>
            <person name="Kapitonov V."/>
            <person name="Jurka J."/>
            <person name="Salamov A."/>
            <person name="Shapiro H."/>
            <person name="Schmutz J."/>
            <person name="Grimwood J."/>
            <person name="Lindquist E."/>
            <person name="Lucas S."/>
            <person name="Grigoriev I.V."/>
            <person name="Schmitt R."/>
            <person name="Kirk D."/>
            <person name="Rokhsar D.S."/>
        </authorList>
    </citation>
    <scope>NUCLEOTIDE SEQUENCE [LARGE SCALE GENOMIC DNA]</scope>
    <source>
        <strain evidence="7">f. Nagariensis / Eve</strain>
    </source>
</reference>
<feature type="domain" description="AAA+ ATPase" evidence="5">
    <location>
        <begin position="35"/>
        <end position="173"/>
    </location>
</feature>
<dbReference type="KEGG" id="vcn:VOLCADRAFT_59290"/>
<dbReference type="PANTHER" id="PTHR23077">
    <property type="entry name" value="AAA-FAMILY ATPASE"/>
    <property type="match status" value="1"/>
</dbReference>
<dbReference type="InterPro" id="IPR003959">
    <property type="entry name" value="ATPase_AAA_core"/>
</dbReference>
<dbReference type="InParanoid" id="D8TSV7"/>
<dbReference type="GO" id="GO:0016887">
    <property type="term" value="F:ATP hydrolysis activity"/>
    <property type="evidence" value="ECO:0007669"/>
    <property type="project" value="InterPro"/>
</dbReference>
<dbReference type="InterPro" id="IPR050168">
    <property type="entry name" value="AAA_ATPase_domain"/>
</dbReference>
<dbReference type="GeneID" id="9618700"/>
<name>D8TSV7_VOLCA</name>
<dbReference type="RefSeq" id="XP_002949529.1">
    <property type="nucleotide sequence ID" value="XM_002949483.1"/>
</dbReference>
<dbReference type="AlphaFoldDB" id="D8TSV7"/>
<evidence type="ECO:0000259" key="5">
    <source>
        <dbReference type="SMART" id="SM00382"/>
    </source>
</evidence>
<evidence type="ECO:0000313" key="7">
    <source>
        <dbReference type="Proteomes" id="UP000001058"/>
    </source>
</evidence>
<organism evidence="7">
    <name type="scientific">Volvox carteri f. nagariensis</name>
    <dbReference type="NCBI Taxonomy" id="3068"/>
    <lineage>
        <taxon>Eukaryota</taxon>
        <taxon>Viridiplantae</taxon>
        <taxon>Chlorophyta</taxon>
        <taxon>core chlorophytes</taxon>
        <taxon>Chlorophyceae</taxon>
        <taxon>CS clade</taxon>
        <taxon>Chlamydomonadales</taxon>
        <taxon>Volvocaceae</taxon>
        <taxon>Volvox</taxon>
    </lineage>
</organism>
<dbReference type="STRING" id="3068.D8TSV7"/>
<keyword evidence="7" id="KW-1185">Reference proteome</keyword>
<proteinExistence type="inferred from homology"/>
<dbReference type="FunFam" id="3.40.50.300:FF:000149">
    <property type="entry name" value="Nuclear valosin-containing protein-like"/>
    <property type="match status" value="1"/>
</dbReference>
<dbReference type="InterPro" id="IPR003593">
    <property type="entry name" value="AAA+_ATPase"/>
</dbReference>
<dbReference type="GO" id="GO:0005829">
    <property type="term" value="C:cytosol"/>
    <property type="evidence" value="ECO:0007669"/>
    <property type="project" value="TreeGrafter"/>
</dbReference>
<evidence type="ECO:0000256" key="1">
    <source>
        <dbReference type="ARBA" id="ARBA00006914"/>
    </source>
</evidence>
<feature type="non-terminal residue" evidence="6">
    <location>
        <position position="1"/>
    </location>
</feature>
<dbReference type="SUPFAM" id="SSF52540">
    <property type="entry name" value="P-loop containing nucleoside triphosphate hydrolases"/>
    <property type="match status" value="1"/>
</dbReference>
<evidence type="ECO:0000256" key="2">
    <source>
        <dbReference type="ARBA" id="ARBA00022741"/>
    </source>
</evidence>
<dbReference type="Pfam" id="PF00004">
    <property type="entry name" value="AAA"/>
    <property type="match status" value="1"/>
</dbReference>
<evidence type="ECO:0000256" key="4">
    <source>
        <dbReference type="RuleBase" id="RU003651"/>
    </source>
</evidence>
<dbReference type="GO" id="GO:0016558">
    <property type="term" value="P:protein import into peroxisome matrix"/>
    <property type="evidence" value="ECO:0007669"/>
    <property type="project" value="TreeGrafter"/>
</dbReference>
<evidence type="ECO:0000313" key="6">
    <source>
        <dbReference type="EMBL" id="EFJ49548.1"/>
    </source>
</evidence>
<sequence length="227" mass="23639">WEDVGGLSQVVASLREALLLPLKYRELVGAAPLRLRTGALLYGPPGCGKTHVVAAAVAAVFLTVKGPELLNKYIGASEAAVRDLFARAAAAAPAVLFFDEFDAIAPPRGHDSTGGPPGCVTDRVVNQLLTELDGVEGLRGVVVLAATSRPDLIDAALLRPGRLDRLLFCGPPESGGERLKVGMVVGWGVVEGKCGGEGDVCRKGKGREAVWMWVLGVGGVCMFGLDV</sequence>
<dbReference type="PANTHER" id="PTHR23077:SF12">
    <property type="entry name" value="PEROXISOMAL ATPASE PEX1"/>
    <property type="match status" value="1"/>
</dbReference>
<accession>D8TSV7</accession>
<dbReference type="GO" id="GO:0005524">
    <property type="term" value="F:ATP binding"/>
    <property type="evidence" value="ECO:0007669"/>
    <property type="project" value="UniProtKB-KW"/>
</dbReference>
<dbReference type="EMBL" id="GL378335">
    <property type="protein sequence ID" value="EFJ49548.1"/>
    <property type="molecule type" value="Genomic_DNA"/>
</dbReference>
<dbReference type="PROSITE" id="PS00674">
    <property type="entry name" value="AAA"/>
    <property type="match status" value="1"/>
</dbReference>
<gene>
    <name evidence="6" type="ORF">VOLCADRAFT_59290</name>
</gene>
<keyword evidence="3 4" id="KW-0067">ATP-binding</keyword>
<dbReference type="Gene3D" id="3.40.50.300">
    <property type="entry name" value="P-loop containing nucleotide triphosphate hydrolases"/>
    <property type="match status" value="1"/>
</dbReference>
<dbReference type="eggNOG" id="KOG0735">
    <property type="taxonomic scope" value="Eukaryota"/>
</dbReference>
<evidence type="ECO:0000256" key="3">
    <source>
        <dbReference type="ARBA" id="ARBA00022840"/>
    </source>
</evidence>
<dbReference type="SMART" id="SM00382">
    <property type="entry name" value="AAA"/>
    <property type="match status" value="1"/>
</dbReference>